<evidence type="ECO:0000313" key="2">
    <source>
        <dbReference type="EMBL" id="QGG80762.1"/>
    </source>
</evidence>
<dbReference type="GO" id="GO:0005886">
    <property type="term" value="C:plasma membrane"/>
    <property type="evidence" value="ECO:0007669"/>
    <property type="project" value="TreeGrafter"/>
</dbReference>
<dbReference type="RefSeq" id="WP_153714266.1">
    <property type="nucleotide sequence ID" value="NZ_CP045871.1"/>
</dbReference>
<dbReference type="AlphaFoldDB" id="A0A5Q2QEK6"/>
<keyword evidence="1" id="KW-0472">Membrane</keyword>
<feature type="transmembrane region" description="Helical" evidence="1">
    <location>
        <begin position="917"/>
        <end position="941"/>
    </location>
</feature>
<reference evidence="2 3" key="1">
    <citation type="submission" date="2019-11" db="EMBL/GenBank/DDBJ databases">
        <authorList>
            <person name="Khan S.A."/>
            <person name="Jeon C.O."/>
            <person name="Chun B.H."/>
        </authorList>
    </citation>
    <scope>NUCLEOTIDE SEQUENCE [LARGE SCALE GENOMIC DNA]</scope>
    <source>
        <strain evidence="2 3">IMCC 1097</strain>
    </source>
</reference>
<feature type="transmembrane region" description="Helical" evidence="1">
    <location>
        <begin position="375"/>
        <end position="394"/>
    </location>
</feature>
<feature type="transmembrane region" description="Helical" evidence="1">
    <location>
        <begin position="348"/>
        <end position="368"/>
    </location>
</feature>
<evidence type="ECO:0000256" key="1">
    <source>
        <dbReference type="SAM" id="Phobius"/>
    </source>
</evidence>
<gene>
    <name evidence="2" type="ORF">GH975_09350</name>
</gene>
<dbReference type="Gene3D" id="3.30.70.1320">
    <property type="entry name" value="Multidrug efflux transporter AcrB pore domain like"/>
    <property type="match status" value="1"/>
</dbReference>
<dbReference type="OrthoDB" id="5287122at2"/>
<dbReference type="InterPro" id="IPR027463">
    <property type="entry name" value="AcrB_DN_DC_subdom"/>
</dbReference>
<dbReference type="Gene3D" id="3.30.2090.10">
    <property type="entry name" value="Multidrug efflux transporter AcrB TolC docking domain, DN and DC subdomains"/>
    <property type="match status" value="2"/>
</dbReference>
<feature type="transmembrane region" description="Helical" evidence="1">
    <location>
        <begin position="993"/>
        <end position="1018"/>
    </location>
</feature>
<dbReference type="PANTHER" id="PTHR32063:SF33">
    <property type="entry name" value="RND SUPERFAMILY EFFLUX PUMP PERMEASE COMPONENT"/>
    <property type="match status" value="1"/>
</dbReference>
<dbReference type="InterPro" id="IPR001036">
    <property type="entry name" value="Acrflvin-R"/>
</dbReference>
<evidence type="ECO:0000313" key="3">
    <source>
        <dbReference type="Proteomes" id="UP000388235"/>
    </source>
</evidence>
<dbReference type="KEGG" id="llp:GH975_09350"/>
<keyword evidence="3" id="KW-1185">Reference proteome</keyword>
<dbReference type="SUPFAM" id="SSF82693">
    <property type="entry name" value="Multidrug efflux transporter AcrB pore domain, PN1, PN2, PC1 and PC2 subdomains"/>
    <property type="match status" value="1"/>
</dbReference>
<accession>A0A5Q2QEK6</accession>
<dbReference type="EMBL" id="CP045871">
    <property type="protein sequence ID" value="QGG80762.1"/>
    <property type="molecule type" value="Genomic_DNA"/>
</dbReference>
<sequence length="1046" mass="113910">MLRYFIHHRTLANLTLVLLVAIGLISLDRIRTQFFPDFVIESVRITLPWPGAGAEDVDQRVVSQLEPALRAVDGVSESTASASEGNAQFRLEFAPGYDMTVALNEVESVINDARDLPSDLEPATISLGWFRDRVTNVVIYGDLSLDALERRAETLTAALFAAGITKTSIQGISEPRVTLKFDPQTLEKYGVTLNDAATKLAGSFGDQPAGTMAGDRVRLRTAGQPLDELQDFALIALDNGTRLTVRELASVEYEGLDRGLALYYQGLNAVQIQVDRGEGGDAISIQDSVQSVVDQFNAEAVDGVQARLVRARAQAIKDRLDILIENGITGLIIVVCLLFLFLSVRTAFWVTVGIPTAMLATIAMMLAFGLSLNMISLFALIICLGIVVDDAIVIGEHADHLHRQGHSPSEAAYLGAKRMFLPVLSSSITTIIAFSGMFLITGTFGRLVGDIPITVALVITASLAEVFLLLPAHMFHALKGAERGGPAWYDQPSLWVNKHFDRFREAVFKPLVGRVVTWRYPTLAIGLGLIMFSAAALMDKTVGWRFFNAPERGTLTGNLMMVEGSDRADTRAYLDQMASALLTVNADYQREYGREAVQSWLFQVGDNSGRPISGANRVNADRLGGFDVELIDPDLRPYSAFEFIRKWQDAIPASDTVDTLQFRGDRRGPGGDGVSVRLSGADFRVLKQASLALQNELNRIAGVSAVEDDLPFDKTEQILSLTPEAQALGLTAAGLAKQLRDQLDGISALTLPTDGQSFEIRVAISDALRDQDYLQRARIPLPNGDYADLASLATWRSDRGFASLQVENGQRVIRVSGELADDPVQQAAIQTQIREQLLPALALRYGVNTEMSGLAQQEREFLSEAVVSFMVCVLAIYLTLTWIFSSWTRPLAPILTIPLGLVGVIWGHYAHGIPLSMFSVVGFIGMAGIILNDTIVLMVRIQELSGHQSFHAAIVQGASDRLRAVFLTSLTTVGGLTPLLFETSRQAQFLKPTVVTLAYGLGLGMVLVLLMTPAMLAIGHDIRRALVSARRAPGVIARARRIQALR</sequence>
<dbReference type="Proteomes" id="UP000388235">
    <property type="component" value="Chromosome"/>
</dbReference>
<feature type="transmembrane region" description="Helical" evidence="1">
    <location>
        <begin position="861"/>
        <end position="884"/>
    </location>
</feature>
<dbReference type="Pfam" id="PF00873">
    <property type="entry name" value="ACR_tran"/>
    <property type="match status" value="1"/>
</dbReference>
<feature type="transmembrane region" description="Helical" evidence="1">
    <location>
        <begin position="419"/>
        <end position="440"/>
    </location>
</feature>
<feature type="transmembrane region" description="Helical" evidence="1">
    <location>
        <begin position="322"/>
        <end position="342"/>
    </location>
</feature>
<dbReference type="Gene3D" id="3.30.70.1440">
    <property type="entry name" value="Multidrug efflux transporter AcrB pore domain"/>
    <property type="match status" value="1"/>
</dbReference>
<proteinExistence type="predicted"/>
<feature type="transmembrane region" description="Helical" evidence="1">
    <location>
        <begin position="518"/>
        <end position="538"/>
    </location>
</feature>
<name>A0A5Q2QEK6_9GAMM</name>
<dbReference type="SUPFAM" id="SSF82866">
    <property type="entry name" value="Multidrug efflux transporter AcrB transmembrane domain"/>
    <property type="match status" value="2"/>
</dbReference>
<keyword evidence="1" id="KW-0812">Transmembrane</keyword>
<feature type="transmembrane region" description="Helical" evidence="1">
    <location>
        <begin position="447"/>
        <end position="470"/>
    </location>
</feature>
<dbReference type="GO" id="GO:0042910">
    <property type="term" value="F:xenobiotic transmembrane transporter activity"/>
    <property type="evidence" value="ECO:0007669"/>
    <property type="project" value="TreeGrafter"/>
</dbReference>
<feature type="transmembrane region" description="Helical" evidence="1">
    <location>
        <begin position="6"/>
        <end position="27"/>
    </location>
</feature>
<organism evidence="2 3">
    <name type="scientific">Litorivicinus lipolyticus</name>
    <dbReference type="NCBI Taxonomy" id="418701"/>
    <lineage>
        <taxon>Bacteria</taxon>
        <taxon>Pseudomonadati</taxon>
        <taxon>Pseudomonadota</taxon>
        <taxon>Gammaproteobacteria</taxon>
        <taxon>Oceanospirillales</taxon>
        <taxon>Litorivicinaceae</taxon>
        <taxon>Litorivicinus</taxon>
    </lineage>
</organism>
<dbReference type="Gene3D" id="1.20.1640.10">
    <property type="entry name" value="Multidrug efflux transporter AcrB transmembrane domain"/>
    <property type="match status" value="2"/>
</dbReference>
<feature type="transmembrane region" description="Helical" evidence="1">
    <location>
        <begin position="961"/>
        <end position="981"/>
    </location>
</feature>
<dbReference type="Gene3D" id="3.30.70.1430">
    <property type="entry name" value="Multidrug efflux transporter AcrB pore domain"/>
    <property type="match status" value="2"/>
</dbReference>
<dbReference type="PANTHER" id="PTHR32063">
    <property type="match status" value="1"/>
</dbReference>
<dbReference type="PRINTS" id="PR00702">
    <property type="entry name" value="ACRIFLAVINRP"/>
</dbReference>
<keyword evidence="1" id="KW-1133">Transmembrane helix</keyword>
<protein>
    <submittedName>
        <fullName evidence="2">AcrB/AcrD/AcrF family protein</fullName>
    </submittedName>
</protein>
<dbReference type="SUPFAM" id="SSF82714">
    <property type="entry name" value="Multidrug efflux transporter AcrB TolC docking domain, DN and DC subdomains"/>
    <property type="match status" value="2"/>
</dbReference>